<organism evidence="20 21">
    <name type="scientific">Thioflavicoccus mobilis 8321</name>
    <dbReference type="NCBI Taxonomy" id="765912"/>
    <lineage>
        <taxon>Bacteria</taxon>
        <taxon>Pseudomonadati</taxon>
        <taxon>Pseudomonadota</taxon>
        <taxon>Gammaproteobacteria</taxon>
        <taxon>Chromatiales</taxon>
        <taxon>Chromatiaceae</taxon>
        <taxon>Thioflavicoccus</taxon>
    </lineage>
</organism>
<dbReference type="InterPro" id="IPR000701">
    <property type="entry name" value="SuccDH_FuR_B_TM-su"/>
</dbReference>
<dbReference type="EMBL" id="CP003051">
    <property type="protein sequence ID" value="AGA89323.1"/>
    <property type="molecule type" value="Genomic_DNA"/>
</dbReference>
<keyword evidence="8 16" id="KW-0816">Tricarboxylic acid cycle</keyword>
<dbReference type="PIRSF" id="PIRSF000169">
    <property type="entry name" value="SDH_D"/>
    <property type="match status" value="1"/>
</dbReference>
<dbReference type="GO" id="GO:0017004">
    <property type="term" value="P:cytochrome complex assembly"/>
    <property type="evidence" value="ECO:0007669"/>
    <property type="project" value="TreeGrafter"/>
</dbReference>
<evidence type="ECO:0000256" key="3">
    <source>
        <dbReference type="ARBA" id="ARBA00005163"/>
    </source>
</evidence>
<keyword evidence="6 16" id="KW-1003">Cell membrane</keyword>
<proteinExistence type="predicted"/>
<name>L0GRD9_9GAMM</name>
<feature type="transmembrane region" description="Helical" evidence="19">
    <location>
        <begin position="82"/>
        <end position="104"/>
    </location>
</feature>
<dbReference type="GO" id="GO:0009055">
    <property type="term" value="F:electron transfer activity"/>
    <property type="evidence" value="ECO:0007669"/>
    <property type="project" value="TreeGrafter"/>
</dbReference>
<dbReference type="GO" id="GO:0046872">
    <property type="term" value="F:metal ion binding"/>
    <property type="evidence" value="ECO:0007669"/>
    <property type="project" value="UniProtKB-KW"/>
</dbReference>
<dbReference type="STRING" id="765912.Thimo_0465"/>
<keyword evidence="13 19" id="KW-1133">Transmembrane helix</keyword>
<protein>
    <recommendedName>
        <fullName evidence="4 16">Succinate dehydrogenase hydrophobic membrane anchor subunit</fullName>
    </recommendedName>
</protein>
<dbReference type="NCBIfam" id="TIGR02968">
    <property type="entry name" value="succ_dehyd_anc"/>
    <property type="match status" value="1"/>
</dbReference>
<accession>L0GRD9</accession>
<feature type="binding site" description="axial binding residue" evidence="18">
    <location>
        <position position="66"/>
    </location>
    <ligand>
        <name>heme</name>
        <dbReference type="ChEBI" id="CHEBI:30413"/>
        <note>ligand shared with second transmembrane subunit</note>
    </ligand>
    <ligandPart>
        <name>Fe</name>
        <dbReference type="ChEBI" id="CHEBI:18248"/>
    </ligandPart>
</feature>
<keyword evidence="15 16" id="KW-0472">Membrane</keyword>
<keyword evidence="21" id="KW-1185">Reference proteome</keyword>
<evidence type="ECO:0000256" key="15">
    <source>
        <dbReference type="ARBA" id="ARBA00023136"/>
    </source>
</evidence>
<dbReference type="eggNOG" id="COG2142">
    <property type="taxonomic scope" value="Bacteria"/>
</dbReference>
<dbReference type="Proteomes" id="UP000010816">
    <property type="component" value="Chromosome"/>
</dbReference>
<keyword evidence="9 18" id="KW-0349">Heme</keyword>
<keyword evidence="7 16" id="KW-0997">Cell inner membrane</keyword>
<evidence type="ECO:0000256" key="9">
    <source>
        <dbReference type="ARBA" id="ARBA00022617"/>
    </source>
</evidence>
<evidence type="ECO:0000256" key="19">
    <source>
        <dbReference type="SAM" id="Phobius"/>
    </source>
</evidence>
<feature type="transmembrane region" description="Helical" evidence="19">
    <location>
        <begin position="46"/>
        <end position="70"/>
    </location>
</feature>
<dbReference type="Pfam" id="PF01127">
    <property type="entry name" value="Sdh_cyt"/>
    <property type="match status" value="1"/>
</dbReference>
<dbReference type="GO" id="GO:0020037">
    <property type="term" value="F:heme binding"/>
    <property type="evidence" value="ECO:0007669"/>
    <property type="project" value="InterPro"/>
</dbReference>
<dbReference type="UniPathway" id="UPA00223"/>
<comment type="cofactor">
    <cofactor evidence="18">
        <name>heme</name>
        <dbReference type="ChEBI" id="CHEBI:30413"/>
    </cofactor>
    <text evidence="18">The heme is bound between the two transmembrane subunits.</text>
</comment>
<keyword evidence="14 18" id="KW-0408">Iron</keyword>
<comment type="function">
    <text evidence="1 16">Membrane-anchoring subunit of succinate dehydrogenase (SDH).</text>
</comment>
<dbReference type="SUPFAM" id="SSF81343">
    <property type="entry name" value="Fumarate reductase respiratory complex transmembrane subunits"/>
    <property type="match status" value="1"/>
</dbReference>
<evidence type="ECO:0000256" key="6">
    <source>
        <dbReference type="ARBA" id="ARBA00022475"/>
    </source>
</evidence>
<evidence type="ECO:0000313" key="20">
    <source>
        <dbReference type="EMBL" id="AGA89323.1"/>
    </source>
</evidence>
<comment type="pathway">
    <text evidence="3 16">Carbohydrate metabolism; tricarboxylic acid cycle.</text>
</comment>
<evidence type="ECO:0000256" key="8">
    <source>
        <dbReference type="ARBA" id="ARBA00022532"/>
    </source>
</evidence>
<comment type="subcellular location">
    <subcellularLocation>
        <location evidence="2 16">Cell inner membrane</location>
        <topology evidence="2 16">Multi-pass membrane protein</topology>
    </subcellularLocation>
</comment>
<dbReference type="OrthoDB" id="5612767at2"/>
<dbReference type="GO" id="GO:0006099">
    <property type="term" value="P:tricarboxylic acid cycle"/>
    <property type="evidence" value="ECO:0007669"/>
    <property type="project" value="UniProtKB-UniRule"/>
</dbReference>
<evidence type="ECO:0000256" key="11">
    <source>
        <dbReference type="ARBA" id="ARBA00022723"/>
    </source>
</evidence>
<dbReference type="RefSeq" id="WP_015279471.1">
    <property type="nucleotide sequence ID" value="NC_019940.1"/>
</dbReference>
<evidence type="ECO:0000256" key="14">
    <source>
        <dbReference type="ARBA" id="ARBA00023004"/>
    </source>
</evidence>
<keyword evidence="11 18" id="KW-0479">Metal-binding</keyword>
<evidence type="ECO:0000256" key="1">
    <source>
        <dbReference type="ARBA" id="ARBA00004050"/>
    </source>
</evidence>
<evidence type="ECO:0000256" key="10">
    <source>
        <dbReference type="ARBA" id="ARBA00022692"/>
    </source>
</evidence>
<dbReference type="InterPro" id="IPR034804">
    <property type="entry name" value="SQR/QFR_C/D"/>
</dbReference>
<reference evidence="20 21" key="1">
    <citation type="submission" date="2011-09" db="EMBL/GenBank/DDBJ databases">
        <title>Complete sequence of chromosome of Thioflavicoccus mobilis 8321.</title>
        <authorList>
            <consortium name="US DOE Joint Genome Institute"/>
            <person name="Lucas S."/>
            <person name="Han J."/>
            <person name="Lapidus A."/>
            <person name="Cheng J.-F."/>
            <person name="Goodwin L."/>
            <person name="Pitluck S."/>
            <person name="Peters L."/>
            <person name="Ovchinnikova G."/>
            <person name="Lu M."/>
            <person name="Detter J.C."/>
            <person name="Han C."/>
            <person name="Tapia R."/>
            <person name="Land M."/>
            <person name="Hauser L."/>
            <person name="Kyrpides N."/>
            <person name="Ivanova N."/>
            <person name="Pagani I."/>
            <person name="Vogl K."/>
            <person name="Liu Z."/>
            <person name="Imhoff J."/>
            <person name="Thiel V."/>
            <person name="Frigaard N.-U."/>
            <person name="Bryant D."/>
            <person name="Woyke T."/>
        </authorList>
    </citation>
    <scope>NUCLEOTIDE SEQUENCE [LARGE SCALE GENOMIC DNA]</scope>
    <source>
        <strain evidence="20 21">8321</strain>
    </source>
</reference>
<keyword evidence="12 16" id="KW-0249">Electron transport</keyword>
<evidence type="ECO:0000256" key="5">
    <source>
        <dbReference type="ARBA" id="ARBA00022448"/>
    </source>
</evidence>
<dbReference type="PATRIC" id="fig|765912.4.peg.449"/>
<dbReference type="PANTHER" id="PTHR38689:SF1">
    <property type="entry name" value="SUCCINATE DEHYDROGENASE HYDROPHOBIC MEMBRANE ANCHOR SUBUNIT"/>
    <property type="match status" value="1"/>
</dbReference>
<evidence type="ECO:0000313" key="21">
    <source>
        <dbReference type="Proteomes" id="UP000010816"/>
    </source>
</evidence>
<evidence type="ECO:0000256" key="13">
    <source>
        <dbReference type="ARBA" id="ARBA00022989"/>
    </source>
</evidence>
<evidence type="ECO:0000256" key="4">
    <source>
        <dbReference type="ARBA" id="ARBA00019425"/>
    </source>
</evidence>
<gene>
    <name evidence="20" type="ORF">Thimo_0465</name>
</gene>
<evidence type="ECO:0000256" key="7">
    <source>
        <dbReference type="ARBA" id="ARBA00022519"/>
    </source>
</evidence>
<dbReference type="InterPro" id="IPR014312">
    <property type="entry name" value="Succ_DH_anchor"/>
</dbReference>
<dbReference type="Gene3D" id="1.20.1300.10">
    <property type="entry name" value="Fumarate reductase/succinate dehydrogenase, transmembrane subunit"/>
    <property type="match status" value="1"/>
</dbReference>
<dbReference type="KEGG" id="tmb:Thimo_0465"/>
<dbReference type="AlphaFoldDB" id="L0GRD9"/>
<evidence type="ECO:0000256" key="16">
    <source>
        <dbReference type="PIRNR" id="PIRNR000169"/>
    </source>
</evidence>
<evidence type="ECO:0000256" key="2">
    <source>
        <dbReference type="ARBA" id="ARBA00004429"/>
    </source>
</evidence>
<feature type="binding site" evidence="17">
    <location>
        <position position="78"/>
    </location>
    <ligand>
        <name>a ubiquinone</name>
        <dbReference type="ChEBI" id="CHEBI:16389"/>
    </ligand>
</feature>
<evidence type="ECO:0000256" key="18">
    <source>
        <dbReference type="PIRSR" id="PIRSR000169-2"/>
    </source>
</evidence>
<feature type="transmembrane region" description="Helical" evidence="19">
    <location>
        <begin position="12"/>
        <end position="34"/>
    </location>
</feature>
<keyword evidence="10 19" id="KW-0812">Transmembrane</keyword>
<evidence type="ECO:0000256" key="17">
    <source>
        <dbReference type="PIRSR" id="PIRSR000169-1"/>
    </source>
</evidence>
<dbReference type="PANTHER" id="PTHR38689">
    <property type="entry name" value="SUCCINATE DEHYDROGENASE HYDROPHOBIC MEMBRANE ANCHOR SUBUNIT"/>
    <property type="match status" value="1"/>
</dbReference>
<dbReference type="HOGENOM" id="CLU_151315_2_1_6"/>
<dbReference type="GO" id="GO:0005886">
    <property type="term" value="C:plasma membrane"/>
    <property type="evidence" value="ECO:0007669"/>
    <property type="project" value="UniProtKB-SubCell"/>
</dbReference>
<evidence type="ECO:0000256" key="12">
    <source>
        <dbReference type="ARBA" id="ARBA00022982"/>
    </source>
</evidence>
<sequence>MSRQASGLKAWLVQRVTALYLAVFSIYLLVHFLVAPPADYGAWRAWVAQPLVSLGLLVTVPVLLAHAWVGLRDILMDYVKSLGLRVGLLSAAAFVFLAAGLWALRSIILVGLQG</sequence>
<keyword evidence="5 16" id="KW-0813">Transport</keyword>